<organism evidence="4 5">
    <name type="scientific">Pestalotiopsis fici (strain W106-1 / CGMCC3.15140)</name>
    <dbReference type="NCBI Taxonomy" id="1229662"/>
    <lineage>
        <taxon>Eukaryota</taxon>
        <taxon>Fungi</taxon>
        <taxon>Dikarya</taxon>
        <taxon>Ascomycota</taxon>
        <taxon>Pezizomycotina</taxon>
        <taxon>Sordariomycetes</taxon>
        <taxon>Xylariomycetidae</taxon>
        <taxon>Amphisphaeriales</taxon>
        <taxon>Sporocadaceae</taxon>
        <taxon>Pestalotiopsis</taxon>
    </lineage>
</organism>
<dbReference type="eggNOG" id="ENOG502S19D">
    <property type="taxonomic scope" value="Eukaryota"/>
</dbReference>
<evidence type="ECO:0000313" key="5">
    <source>
        <dbReference type="Proteomes" id="UP000030651"/>
    </source>
</evidence>
<dbReference type="EMBL" id="KI912115">
    <property type="protein sequence ID" value="ETS78002.1"/>
    <property type="molecule type" value="Genomic_DNA"/>
</dbReference>
<dbReference type="GO" id="GO:0003723">
    <property type="term" value="F:RNA binding"/>
    <property type="evidence" value="ECO:0007669"/>
    <property type="project" value="UniProtKB-UniRule"/>
</dbReference>
<feature type="domain" description="RRM" evidence="3">
    <location>
        <begin position="5"/>
        <end position="78"/>
    </location>
</feature>
<dbReference type="Pfam" id="PF00076">
    <property type="entry name" value="RRM_1"/>
    <property type="match status" value="1"/>
</dbReference>
<dbReference type="PROSITE" id="PS50102">
    <property type="entry name" value="RRM"/>
    <property type="match status" value="1"/>
</dbReference>
<name>W3WXY0_PESFW</name>
<evidence type="ECO:0000256" key="2">
    <source>
        <dbReference type="SAM" id="MobiDB-lite"/>
    </source>
</evidence>
<proteinExistence type="predicted"/>
<keyword evidence="5" id="KW-1185">Reference proteome</keyword>
<dbReference type="PANTHER" id="PTHR32343:SF10">
    <property type="entry name" value="RNA-BINDING REGION RNP-1 DOMAIN-CONTAINING PROTEIN"/>
    <property type="match status" value="1"/>
</dbReference>
<dbReference type="InterPro" id="IPR035979">
    <property type="entry name" value="RBD_domain_sf"/>
</dbReference>
<dbReference type="GeneID" id="19275077"/>
<dbReference type="SMART" id="SM00360">
    <property type="entry name" value="RRM"/>
    <property type="match status" value="1"/>
</dbReference>
<feature type="region of interest" description="Disordered" evidence="2">
    <location>
        <begin position="68"/>
        <end position="100"/>
    </location>
</feature>
<dbReference type="RefSeq" id="XP_007836836.1">
    <property type="nucleotide sequence ID" value="XM_007838645.1"/>
</dbReference>
<accession>W3WXY0</accession>
<dbReference type="KEGG" id="pfy:PFICI_10064"/>
<reference evidence="5" key="1">
    <citation type="journal article" date="2015" name="BMC Genomics">
        <title>Genomic and transcriptomic analysis of the endophytic fungus Pestalotiopsis fici reveals its lifestyle and high potential for synthesis of natural products.</title>
        <authorList>
            <person name="Wang X."/>
            <person name="Zhang X."/>
            <person name="Liu L."/>
            <person name="Xiang M."/>
            <person name="Wang W."/>
            <person name="Sun X."/>
            <person name="Che Y."/>
            <person name="Guo L."/>
            <person name="Liu G."/>
            <person name="Guo L."/>
            <person name="Wang C."/>
            <person name="Yin W.B."/>
            <person name="Stadler M."/>
            <person name="Zhang X."/>
            <person name="Liu X."/>
        </authorList>
    </citation>
    <scope>NUCLEOTIDE SEQUENCE [LARGE SCALE GENOMIC DNA]</scope>
    <source>
        <strain evidence="5">W106-1 / CGMCC3.15140</strain>
    </source>
</reference>
<dbReference type="PANTHER" id="PTHR32343">
    <property type="entry name" value="SERINE/ARGININE-RICH SPLICING FACTOR"/>
    <property type="match status" value="1"/>
</dbReference>
<dbReference type="InterPro" id="IPR000504">
    <property type="entry name" value="RRM_dom"/>
</dbReference>
<dbReference type="STRING" id="1229662.W3WXY0"/>
<dbReference type="SUPFAM" id="SSF54928">
    <property type="entry name" value="RNA-binding domain, RBD"/>
    <property type="match status" value="1"/>
</dbReference>
<dbReference type="OMA" id="TQEMKPR"/>
<evidence type="ECO:0000259" key="3">
    <source>
        <dbReference type="PROSITE" id="PS50102"/>
    </source>
</evidence>
<dbReference type="Gene3D" id="3.30.70.330">
    <property type="match status" value="1"/>
</dbReference>
<sequence>MAANLTVHVTNISAETDDKEIKDFFSFCGKITDIKVTPTEKTKEATVVFEKETAAKTAQLLNNTKLGPNQISVTHEGSADDHAPTTNLDRDSDEITQEEKPRSRIFAEYLAHGYVVGDAALQRAIELDSKHGVSTRFVSTLQNLDTKYHATDRAKTADQSYGITQRANTLWGGLNSYFEKATNTPTGKKLVGFYTEGSRQVQDIHAEARRLADLKKDEHGGSAYKASGLERVFGKDKSAGAGPEGTSEFKPYPTGVDNHTTCGCKGDQGVCGCEKDKCVCDSCPKFKERQTTCGCSGKPSECSCEKSKCACGNGGSCS</sequence>
<evidence type="ECO:0000313" key="4">
    <source>
        <dbReference type="EMBL" id="ETS78002.1"/>
    </source>
</evidence>
<keyword evidence="1" id="KW-0694">RNA-binding</keyword>
<dbReference type="InParanoid" id="W3WXY0"/>
<dbReference type="AlphaFoldDB" id="W3WXY0"/>
<dbReference type="Proteomes" id="UP000030651">
    <property type="component" value="Unassembled WGS sequence"/>
</dbReference>
<evidence type="ECO:0000256" key="1">
    <source>
        <dbReference type="PROSITE-ProRule" id="PRU00176"/>
    </source>
</evidence>
<dbReference type="OrthoDB" id="7763451at2759"/>
<protein>
    <recommendedName>
        <fullName evidence="3">RRM domain-containing protein</fullName>
    </recommendedName>
</protein>
<dbReference type="HOGENOM" id="CLU_074138_0_0_1"/>
<dbReference type="InterPro" id="IPR012677">
    <property type="entry name" value="Nucleotide-bd_a/b_plait_sf"/>
</dbReference>
<gene>
    <name evidence="4" type="ORF">PFICI_10064</name>
</gene>